<dbReference type="RefSeq" id="WP_377142020.1">
    <property type="nucleotide sequence ID" value="NZ_JBHTIA010000005.1"/>
</dbReference>
<comment type="caution">
    <text evidence="1">The sequence shown here is derived from an EMBL/GenBank/DDBJ whole genome shotgun (WGS) entry which is preliminary data.</text>
</comment>
<dbReference type="EMBL" id="JBHTIA010000005">
    <property type="protein sequence ID" value="MFD0765202.1"/>
    <property type="molecule type" value="Genomic_DNA"/>
</dbReference>
<name>A0ABW2ZGA8_9SPHI</name>
<proteinExistence type="predicted"/>
<gene>
    <name evidence="1" type="ORF">ACFQZI_10100</name>
</gene>
<protein>
    <submittedName>
        <fullName evidence="1">Collagen-like protein</fullName>
    </submittedName>
</protein>
<accession>A0ABW2ZGA8</accession>
<evidence type="ECO:0000313" key="2">
    <source>
        <dbReference type="Proteomes" id="UP001597073"/>
    </source>
</evidence>
<organism evidence="1 2">
    <name type="scientific">Mucilaginibacter lutimaris</name>
    <dbReference type="NCBI Taxonomy" id="931629"/>
    <lineage>
        <taxon>Bacteria</taxon>
        <taxon>Pseudomonadati</taxon>
        <taxon>Bacteroidota</taxon>
        <taxon>Sphingobacteriia</taxon>
        <taxon>Sphingobacteriales</taxon>
        <taxon>Sphingobacteriaceae</taxon>
        <taxon>Mucilaginibacter</taxon>
    </lineage>
</organism>
<keyword evidence="2" id="KW-1185">Reference proteome</keyword>
<sequence>MRNQIETITQTLTTSPSFLYGTEKEHTLAGSFAQKVSGTWLVKYTLPSIDGLKDGTVLYGQGIPGPGIGNNQDTYINTNTGIFYNKSAGVWTQVFSMQTGPPGAKGDKGDTGATGANGKTILSGTSNPSNLLTGTDGDFYLNTNTYQLFGPKTAGVWGTGVTIIGLQGEQGEAGLQGETGAAGEPGDTGPGVAAGGTTGQVLSKLSNADFDTQWIDVTGAVDIHAPDGIISGLGLSVSAGEVVVAAGSWRIDDNTYQTLTDTHLLLEAADSVNNRIDLIYANATNNIALIAGSAASNPVKPSLPVNCVEVGFALVTPSGSQATPAPGANYVTQSQFTDEIGSKAQLSTGAKNNLVEAINEVNTSIGSINQENVILKIFKKSNYK</sequence>
<dbReference type="Proteomes" id="UP001597073">
    <property type="component" value="Unassembled WGS sequence"/>
</dbReference>
<reference evidence="2" key="1">
    <citation type="journal article" date="2019" name="Int. J. Syst. Evol. Microbiol.">
        <title>The Global Catalogue of Microorganisms (GCM) 10K type strain sequencing project: providing services to taxonomists for standard genome sequencing and annotation.</title>
        <authorList>
            <consortium name="The Broad Institute Genomics Platform"/>
            <consortium name="The Broad Institute Genome Sequencing Center for Infectious Disease"/>
            <person name="Wu L."/>
            <person name="Ma J."/>
        </authorList>
    </citation>
    <scope>NUCLEOTIDE SEQUENCE [LARGE SCALE GENOMIC DNA]</scope>
    <source>
        <strain evidence="2">CCUG 60742</strain>
    </source>
</reference>
<evidence type="ECO:0000313" key="1">
    <source>
        <dbReference type="EMBL" id="MFD0765202.1"/>
    </source>
</evidence>